<dbReference type="InterPro" id="IPR013556">
    <property type="entry name" value="Flag_M-ring_C"/>
</dbReference>
<evidence type="ECO:0000256" key="6">
    <source>
        <dbReference type="ARBA" id="ARBA00022989"/>
    </source>
</evidence>
<gene>
    <name evidence="14" type="primary">fliF</name>
    <name evidence="14" type="ORF">GCM10023144_44310</name>
</gene>
<sequence length="534" mass="57045">MLHDAFGRLSTRHRLALMIGIPLLAAVLVATLLWMRDPDYRVLFSGLADQDGGTIVAALEQQHVPYRLTEGGSAILVPADRVHEIRLRLASQGLPRSGNVGFELMDNSRMGLTQFQEQVNYQRALEGELARSIQSLGAVKAARVHLAIPKPSIFIREQNRPTASVLVQTYPGRTLDRGQVAGIVHLVSSSVPDLTPANVSVVDQTGGLLSSGDGPAGLDASQLEYLRSLEQQYVRRISDLLAPVVGAQNLRAQVAIDLDFSRQEQTDEIYKPNDPAGAAVRSRQTSEATEPGTGQGGVPGSLSNTPPGTATAPFTGNAATNPAVGAATAATAGQSVRRAGTTNYEVDKTVRYMSQPLGRIRRLSAAVVVNYRTATVNGAQVPVPVGADELAQIRSLVSEAVGFDDARRDSISVISVPFNDAVVETPPEPPFWQKPQFVAMARETGIALVIALAVLYLIIGVIRPAIRQLTAPPPPPPAPAPPPVFAQKPDEPPGSVPPEDALDRVRRFARENPQVVATVLRQWVNDAQTDAKPS</sequence>
<accession>A0ABP8HPQ3</accession>
<comment type="similarity">
    <text evidence="3 9">Belongs to the FliF family.</text>
</comment>
<keyword evidence="8 9" id="KW-0975">Bacterial flagellum</keyword>
<evidence type="ECO:0000256" key="11">
    <source>
        <dbReference type="SAM" id="Phobius"/>
    </source>
</evidence>
<evidence type="ECO:0000313" key="15">
    <source>
        <dbReference type="Proteomes" id="UP001501671"/>
    </source>
</evidence>
<evidence type="ECO:0000256" key="1">
    <source>
        <dbReference type="ARBA" id="ARBA00004117"/>
    </source>
</evidence>
<dbReference type="NCBIfam" id="TIGR00206">
    <property type="entry name" value="fliF"/>
    <property type="match status" value="1"/>
</dbReference>
<evidence type="ECO:0000259" key="13">
    <source>
        <dbReference type="Pfam" id="PF08345"/>
    </source>
</evidence>
<feature type="transmembrane region" description="Helical" evidence="11">
    <location>
        <begin position="444"/>
        <end position="462"/>
    </location>
</feature>
<dbReference type="Gene3D" id="3.30.300.30">
    <property type="match status" value="1"/>
</dbReference>
<evidence type="ECO:0000256" key="5">
    <source>
        <dbReference type="ARBA" id="ARBA00022692"/>
    </source>
</evidence>
<dbReference type="InterPro" id="IPR006182">
    <property type="entry name" value="FliF_N_dom"/>
</dbReference>
<organism evidence="14 15">
    <name type="scientific">Pigmentiphaga soli</name>
    <dbReference type="NCBI Taxonomy" id="1007095"/>
    <lineage>
        <taxon>Bacteria</taxon>
        <taxon>Pseudomonadati</taxon>
        <taxon>Pseudomonadota</taxon>
        <taxon>Betaproteobacteria</taxon>
        <taxon>Burkholderiales</taxon>
        <taxon>Alcaligenaceae</taxon>
        <taxon>Pigmentiphaga</taxon>
    </lineage>
</organism>
<evidence type="ECO:0000259" key="12">
    <source>
        <dbReference type="Pfam" id="PF01514"/>
    </source>
</evidence>
<keyword evidence="15" id="KW-1185">Reference proteome</keyword>
<evidence type="ECO:0000313" key="14">
    <source>
        <dbReference type="EMBL" id="GAA4342358.1"/>
    </source>
</evidence>
<comment type="caution">
    <text evidence="14">The sequence shown here is derived from an EMBL/GenBank/DDBJ whole genome shotgun (WGS) entry which is preliminary data.</text>
</comment>
<name>A0ABP8HPQ3_9BURK</name>
<comment type="function">
    <text evidence="9">The M ring may be actively involved in energy transduction.</text>
</comment>
<feature type="transmembrane region" description="Helical" evidence="11">
    <location>
        <begin position="15"/>
        <end position="35"/>
    </location>
</feature>
<proteinExistence type="inferred from homology"/>
<feature type="compositionally biased region" description="Pro residues" evidence="10">
    <location>
        <begin position="472"/>
        <end position="484"/>
    </location>
</feature>
<dbReference type="InterPro" id="IPR043427">
    <property type="entry name" value="YscJ/FliF"/>
</dbReference>
<dbReference type="Pfam" id="PF01514">
    <property type="entry name" value="YscJ_FliF"/>
    <property type="match status" value="1"/>
</dbReference>
<evidence type="ECO:0000256" key="7">
    <source>
        <dbReference type="ARBA" id="ARBA00023136"/>
    </source>
</evidence>
<dbReference type="EMBL" id="BAABFO010000033">
    <property type="protein sequence ID" value="GAA4342358.1"/>
    <property type="molecule type" value="Genomic_DNA"/>
</dbReference>
<feature type="region of interest" description="Disordered" evidence="10">
    <location>
        <begin position="472"/>
        <end position="503"/>
    </location>
</feature>
<feature type="compositionally biased region" description="Low complexity" evidence="10">
    <location>
        <begin position="304"/>
        <end position="317"/>
    </location>
</feature>
<dbReference type="PANTHER" id="PTHR30046:SF0">
    <property type="entry name" value="FLAGELLAR M-RING PROTEIN"/>
    <property type="match status" value="1"/>
</dbReference>
<dbReference type="Pfam" id="PF08345">
    <property type="entry name" value="YscJ_FliF_C"/>
    <property type="match status" value="1"/>
</dbReference>
<dbReference type="PANTHER" id="PTHR30046">
    <property type="entry name" value="FLAGELLAR M-RING PROTEIN"/>
    <property type="match status" value="1"/>
</dbReference>
<evidence type="ECO:0000256" key="8">
    <source>
        <dbReference type="ARBA" id="ARBA00023143"/>
    </source>
</evidence>
<evidence type="ECO:0000256" key="2">
    <source>
        <dbReference type="ARBA" id="ARBA00004651"/>
    </source>
</evidence>
<dbReference type="InterPro" id="IPR045851">
    <property type="entry name" value="AMP-bd_C_sf"/>
</dbReference>
<feature type="region of interest" description="Disordered" evidence="10">
    <location>
        <begin position="267"/>
        <end position="317"/>
    </location>
</feature>
<comment type="subcellular location">
    <subcellularLocation>
        <location evidence="1 9">Bacterial flagellum basal body</location>
    </subcellularLocation>
    <subcellularLocation>
        <location evidence="2">Cell membrane</location>
        <topology evidence="2">Multi-pass membrane protein</topology>
    </subcellularLocation>
</comment>
<dbReference type="PIRSF" id="PIRSF004862">
    <property type="entry name" value="FliF"/>
    <property type="match status" value="1"/>
</dbReference>
<dbReference type="InterPro" id="IPR000067">
    <property type="entry name" value="FlgMring_FliF"/>
</dbReference>
<keyword evidence="14" id="KW-0966">Cell projection</keyword>
<evidence type="ECO:0000256" key="3">
    <source>
        <dbReference type="ARBA" id="ARBA00007971"/>
    </source>
</evidence>
<keyword evidence="14" id="KW-0282">Flagellum</keyword>
<reference evidence="15" key="1">
    <citation type="journal article" date="2019" name="Int. J. Syst. Evol. Microbiol.">
        <title>The Global Catalogue of Microorganisms (GCM) 10K type strain sequencing project: providing services to taxonomists for standard genome sequencing and annotation.</title>
        <authorList>
            <consortium name="The Broad Institute Genomics Platform"/>
            <consortium name="The Broad Institute Genome Sequencing Center for Infectious Disease"/>
            <person name="Wu L."/>
            <person name="Ma J."/>
        </authorList>
    </citation>
    <scope>NUCLEOTIDE SEQUENCE [LARGE SCALE GENOMIC DNA]</scope>
    <source>
        <strain evidence="15">JCM 17666</strain>
    </source>
</reference>
<keyword evidence="7 11" id="KW-0472">Membrane</keyword>
<dbReference type="PRINTS" id="PR01009">
    <property type="entry name" value="FLGMRINGFLIF"/>
</dbReference>
<evidence type="ECO:0000256" key="4">
    <source>
        <dbReference type="ARBA" id="ARBA00022475"/>
    </source>
</evidence>
<protein>
    <recommendedName>
        <fullName evidence="9">Flagellar M-ring protein</fullName>
    </recommendedName>
</protein>
<dbReference type="Proteomes" id="UP001501671">
    <property type="component" value="Unassembled WGS sequence"/>
</dbReference>
<evidence type="ECO:0000256" key="10">
    <source>
        <dbReference type="SAM" id="MobiDB-lite"/>
    </source>
</evidence>
<keyword evidence="5 11" id="KW-0812">Transmembrane</keyword>
<keyword evidence="14" id="KW-0969">Cilium</keyword>
<feature type="domain" description="Flagellar M-ring C-terminal" evidence="13">
    <location>
        <begin position="241"/>
        <end position="418"/>
    </location>
</feature>
<feature type="domain" description="Flagellar M-ring N-terminal" evidence="12">
    <location>
        <begin position="36"/>
        <end position="210"/>
    </location>
</feature>
<keyword evidence="4" id="KW-1003">Cell membrane</keyword>
<evidence type="ECO:0000256" key="9">
    <source>
        <dbReference type="PIRNR" id="PIRNR004862"/>
    </source>
</evidence>
<keyword evidence="6 11" id="KW-1133">Transmembrane helix</keyword>